<evidence type="ECO:0000313" key="7">
    <source>
        <dbReference type="Proteomes" id="UP000298355"/>
    </source>
</evidence>
<accession>A0ABY2J9M9</accession>
<dbReference type="RefSeq" id="WP_134362542.1">
    <property type="nucleotide sequence ID" value="NZ_SOGJ01000011.1"/>
</dbReference>
<protein>
    <submittedName>
        <fullName evidence="6">TetR/AcrR family transcriptional regulator</fullName>
    </submittedName>
</protein>
<keyword evidence="1" id="KW-0805">Transcription regulation</keyword>
<keyword evidence="3" id="KW-0804">Transcription</keyword>
<proteinExistence type="predicted"/>
<dbReference type="Pfam" id="PF00440">
    <property type="entry name" value="TetR_N"/>
    <property type="match status" value="1"/>
</dbReference>
<comment type="caution">
    <text evidence="6">The sequence shown here is derived from an EMBL/GenBank/DDBJ whole genome shotgun (WGS) entry which is preliminary data.</text>
</comment>
<keyword evidence="2 4" id="KW-0238">DNA-binding</keyword>
<dbReference type="PANTHER" id="PTHR30055:SF234">
    <property type="entry name" value="HTH-TYPE TRANSCRIPTIONAL REGULATOR BETI"/>
    <property type="match status" value="1"/>
</dbReference>
<name>A0ABY2J9M9_9MICO</name>
<dbReference type="SUPFAM" id="SSF46689">
    <property type="entry name" value="Homeodomain-like"/>
    <property type="match status" value="1"/>
</dbReference>
<dbReference type="Gene3D" id="1.10.357.10">
    <property type="entry name" value="Tetracycline Repressor, domain 2"/>
    <property type="match status" value="1"/>
</dbReference>
<reference evidence="6 7" key="1">
    <citation type="submission" date="2019-03" db="EMBL/GenBank/DDBJ databases">
        <title>Genomics of glacier-inhabiting Cryobacterium strains.</title>
        <authorList>
            <person name="Liu Q."/>
            <person name="Xin Y.-H."/>
        </authorList>
    </citation>
    <scope>NUCLEOTIDE SEQUENCE [LARGE SCALE GENOMIC DNA]</scope>
    <source>
        <strain evidence="6 7">TMT4-23</strain>
    </source>
</reference>
<evidence type="ECO:0000259" key="5">
    <source>
        <dbReference type="PROSITE" id="PS50977"/>
    </source>
</evidence>
<dbReference type="PROSITE" id="PS50977">
    <property type="entry name" value="HTH_TETR_2"/>
    <property type="match status" value="1"/>
</dbReference>
<dbReference type="Proteomes" id="UP000298355">
    <property type="component" value="Unassembled WGS sequence"/>
</dbReference>
<dbReference type="PANTHER" id="PTHR30055">
    <property type="entry name" value="HTH-TYPE TRANSCRIPTIONAL REGULATOR RUTR"/>
    <property type="match status" value="1"/>
</dbReference>
<gene>
    <name evidence="6" type="ORF">E3O65_04640</name>
</gene>
<dbReference type="InterPro" id="IPR036271">
    <property type="entry name" value="Tet_transcr_reg_TetR-rel_C_sf"/>
</dbReference>
<dbReference type="InterPro" id="IPR009057">
    <property type="entry name" value="Homeodomain-like_sf"/>
</dbReference>
<organism evidence="6 7">
    <name type="scientific">Cryobacterium breve</name>
    <dbReference type="NCBI Taxonomy" id="1259258"/>
    <lineage>
        <taxon>Bacteria</taxon>
        <taxon>Bacillati</taxon>
        <taxon>Actinomycetota</taxon>
        <taxon>Actinomycetes</taxon>
        <taxon>Micrococcales</taxon>
        <taxon>Microbacteriaceae</taxon>
        <taxon>Cryobacterium</taxon>
    </lineage>
</organism>
<dbReference type="InterPro" id="IPR050109">
    <property type="entry name" value="HTH-type_TetR-like_transc_reg"/>
</dbReference>
<evidence type="ECO:0000256" key="4">
    <source>
        <dbReference type="PROSITE-ProRule" id="PRU00335"/>
    </source>
</evidence>
<dbReference type="EMBL" id="SOGJ01000011">
    <property type="protein sequence ID" value="TFD00382.1"/>
    <property type="molecule type" value="Genomic_DNA"/>
</dbReference>
<evidence type="ECO:0000256" key="3">
    <source>
        <dbReference type="ARBA" id="ARBA00023163"/>
    </source>
</evidence>
<keyword evidence="7" id="KW-1185">Reference proteome</keyword>
<feature type="DNA-binding region" description="H-T-H motif" evidence="4">
    <location>
        <begin position="32"/>
        <end position="51"/>
    </location>
</feature>
<dbReference type="InterPro" id="IPR001647">
    <property type="entry name" value="HTH_TetR"/>
</dbReference>
<evidence type="ECO:0000256" key="1">
    <source>
        <dbReference type="ARBA" id="ARBA00023015"/>
    </source>
</evidence>
<evidence type="ECO:0000256" key="2">
    <source>
        <dbReference type="ARBA" id="ARBA00023125"/>
    </source>
</evidence>
<evidence type="ECO:0000313" key="6">
    <source>
        <dbReference type="EMBL" id="TFD00382.1"/>
    </source>
</evidence>
<feature type="domain" description="HTH tetR-type" evidence="5">
    <location>
        <begin position="9"/>
        <end position="69"/>
    </location>
</feature>
<sequence length="202" mass="21937">MATSDARPTEMRERILTAAAIEFADRGYAGTSIGLVAEKSGTGKGLVQYHFKAKSDLALALVHASFSKAPFANVLGDARPAHGIEAIVASIRGVAGAFRDDVRVRASVRLVREYHLIEATLPTPYVGWITRIGMLLREAEVAGEVPGGLDHDREAWHLVAYFSGVQEVSNRLTEREDLPERIEEMLARSLAALGVVNLEAFL</sequence>
<dbReference type="PRINTS" id="PR00455">
    <property type="entry name" value="HTHTETR"/>
</dbReference>
<dbReference type="SUPFAM" id="SSF48498">
    <property type="entry name" value="Tetracyclin repressor-like, C-terminal domain"/>
    <property type="match status" value="1"/>
</dbReference>